<dbReference type="EMBL" id="CP031311">
    <property type="protein sequence ID" value="QCC47257.1"/>
    <property type="molecule type" value="Genomic_DNA"/>
</dbReference>
<evidence type="ECO:0000259" key="4">
    <source>
        <dbReference type="PROSITE" id="PS50110"/>
    </source>
</evidence>
<dbReference type="OrthoDB" id="86314at2157"/>
<keyword evidence="7" id="KW-1185">Reference proteome</keyword>
<evidence type="ECO:0000313" key="8">
    <source>
        <dbReference type="Proteomes" id="UP000296733"/>
    </source>
</evidence>
<dbReference type="PROSITE" id="PS50110">
    <property type="entry name" value="RESPONSE_REGULATORY"/>
    <property type="match status" value="1"/>
</dbReference>
<dbReference type="EMBL" id="FNVN01000001">
    <property type="protein sequence ID" value="SEF65042.1"/>
    <property type="molecule type" value="Genomic_DNA"/>
</dbReference>
<dbReference type="InterPro" id="IPR013971">
    <property type="entry name" value="HalX_domain"/>
</dbReference>
<dbReference type="Gene3D" id="3.40.50.2300">
    <property type="match status" value="1"/>
</dbReference>
<dbReference type="AlphaFoldDB" id="A0A1H5TQ99"/>
<keyword evidence="1 2" id="KW-0597">Phosphoprotein</keyword>
<evidence type="ECO:0000313" key="6">
    <source>
        <dbReference type="EMBL" id="SEF65042.1"/>
    </source>
</evidence>
<dbReference type="Pfam" id="PF00072">
    <property type="entry name" value="Response_reg"/>
    <property type="match status" value="1"/>
</dbReference>
<feature type="modified residue" description="4-aspartylphosphate" evidence="2">
    <location>
        <position position="53"/>
    </location>
</feature>
<dbReference type="Proteomes" id="UP000296733">
    <property type="component" value="Chromosome"/>
</dbReference>
<evidence type="ECO:0000313" key="5">
    <source>
        <dbReference type="EMBL" id="QCC47257.1"/>
    </source>
</evidence>
<dbReference type="Proteomes" id="UP000236740">
    <property type="component" value="Unassembled WGS sequence"/>
</dbReference>
<proteinExistence type="predicted"/>
<dbReference type="Pfam" id="PF08663">
    <property type="entry name" value="HalX"/>
    <property type="match status" value="1"/>
</dbReference>
<evidence type="ECO:0000256" key="1">
    <source>
        <dbReference type="ARBA" id="ARBA00022553"/>
    </source>
</evidence>
<dbReference type="PANTHER" id="PTHR44591:SF23">
    <property type="entry name" value="CHEY SUBFAMILY"/>
    <property type="match status" value="1"/>
</dbReference>
<reference evidence="5 8" key="2">
    <citation type="journal article" date="2019" name="Nat. Commun.">
        <title>A new type of DNA phosphorothioation-based antiviral system in archaea.</title>
        <authorList>
            <person name="Xiong L."/>
            <person name="Liu S."/>
            <person name="Chen S."/>
            <person name="Xiao Y."/>
            <person name="Zhu B."/>
            <person name="Gao Y."/>
            <person name="Zhang Y."/>
            <person name="Chen B."/>
            <person name="Luo J."/>
            <person name="Deng Z."/>
            <person name="Chen X."/>
            <person name="Wang L."/>
            <person name="Chen S."/>
        </authorList>
    </citation>
    <scope>NUCLEOTIDE SEQUENCE [LARGE SCALE GENOMIC DNA]</scope>
    <source>
        <strain evidence="5 8">CGMCC 1.10331</strain>
    </source>
</reference>
<dbReference type="SMART" id="SM00448">
    <property type="entry name" value="REC"/>
    <property type="match status" value="1"/>
</dbReference>
<protein>
    <submittedName>
        <fullName evidence="6">HalX domain-containing protein</fullName>
    </submittedName>
    <submittedName>
        <fullName evidence="5">Response regulator</fullName>
    </submittedName>
</protein>
<dbReference type="KEGG" id="hlm:DV707_05990"/>
<dbReference type="CDD" id="cd17574">
    <property type="entry name" value="REC_OmpR"/>
    <property type="match status" value="1"/>
</dbReference>
<dbReference type="InterPro" id="IPR050595">
    <property type="entry name" value="Bact_response_regulator"/>
</dbReference>
<sequence>MSTYPHVLIVDDEPDLAELYASWLPEDHIVETAHDGTTALERFGESVDVVLLDRRMPGLSGDEVLERIRERPTNCGVAMITAVDPDFDILELGFDAYLTKPVGKPDLRDVIDRLLRRSEYTETLRQFFMKLSKREALMAQKPLSELESDSRYQQLESEIETLRQESEAHMAELDGEDFEALFYRLDA</sequence>
<evidence type="ECO:0000256" key="2">
    <source>
        <dbReference type="PROSITE-ProRule" id="PRU00169"/>
    </source>
</evidence>
<feature type="coiled-coil region" evidence="3">
    <location>
        <begin position="145"/>
        <end position="172"/>
    </location>
</feature>
<keyword evidence="3" id="KW-0175">Coiled coil</keyword>
<dbReference type="RefSeq" id="WP_103990144.1">
    <property type="nucleotide sequence ID" value="NZ_CP031311.1"/>
</dbReference>
<dbReference type="GeneID" id="39857620"/>
<evidence type="ECO:0000256" key="3">
    <source>
        <dbReference type="SAM" id="Coils"/>
    </source>
</evidence>
<feature type="domain" description="Response regulatory" evidence="4">
    <location>
        <begin position="6"/>
        <end position="115"/>
    </location>
</feature>
<dbReference type="InterPro" id="IPR001789">
    <property type="entry name" value="Sig_transdc_resp-reg_receiver"/>
</dbReference>
<organism evidence="6 7">
    <name type="scientific">Halobellus limi</name>
    <dbReference type="NCBI Taxonomy" id="699433"/>
    <lineage>
        <taxon>Archaea</taxon>
        <taxon>Methanobacteriati</taxon>
        <taxon>Methanobacteriota</taxon>
        <taxon>Stenosarchaea group</taxon>
        <taxon>Halobacteria</taxon>
        <taxon>Halobacteriales</taxon>
        <taxon>Haloferacaceae</taxon>
        <taxon>Halobellus</taxon>
    </lineage>
</organism>
<dbReference type="SUPFAM" id="SSF52172">
    <property type="entry name" value="CheY-like"/>
    <property type="match status" value="1"/>
</dbReference>
<accession>A0A1H5TQ99</accession>
<dbReference type="InterPro" id="IPR011006">
    <property type="entry name" value="CheY-like_superfamily"/>
</dbReference>
<name>A0A1H5TQ99_9EURY</name>
<dbReference type="GO" id="GO:0000160">
    <property type="term" value="P:phosphorelay signal transduction system"/>
    <property type="evidence" value="ECO:0007669"/>
    <property type="project" value="InterPro"/>
</dbReference>
<dbReference type="PANTHER" id="PTHR44591">
    <property type="entry name" value="STRESS RESPONSE REGULATOR PROTEIN 1"/>
    <property type="match status" value="1"/>
</dbReference>
<gene>
    <name evidence="5" type="ORF">DV707_05990</name>
    <name evidence="6" type="ORF">SAMN04488133_0351</name>
</gene>
<evidence type="ECO:0000313" key="7">
    <source>
        <dbReference type="Proteomes" id="UP000236740"/>
    </source>
</evidence>
<reference evidence="6 7" key="1">
    <citation type="submission" date="2016-10" db="EMBL/GenBank/DDBJ databases">
        <authorList>
            <person name="de Groot N.N."/>
        </authorList>
    </citation>
    <scope>NUCLEOTIDE SEQUENCE [LARGE SCALE GENOMIC DNA]</scope>
    <source>
        <strain evidence="6 7">CGMCC 1.10331</strain>
    </source>
</reference>